<dbReference type="EMBL" id="CP050063">
    <property type="protein sequence ID" value="QIP13399.1"/>
    <property type="molecule type" value="Genomic_DNA"/>
</dbReference>
<evidence type="ECO:0000256" key="1">
    <source>
        <dbReference type="ARBA" id="ARBA00022729"/>
    </source>
</evidence>
<reference evidence="4 5" key="1">
    <citation type="submission" date="2020-03" db="EMBL/GenBank/DDBJ databases">
        <authorList>
            <person name="Kim M.K."/>
        </authorList>
    </citation>
    <scope>NUCLEOTIDE SEQUENCE [LARGE SCALE GENOMIC DNA]</scope>
    <source>
        <strain evidence="4 5">BT328</strain>
    </source>
</reference>
<evidence type="ECO:0000313" key="4">
    <source>
        <dbReference type="EMBL" id="QIP13399.1"/>
    </source>
</evidence>
<feature type="domain" description="SbsA Ig-like" evidence="3">
    <location>
        <begin position="33"/>
        <end position="132"/>
    </location>
</feature>
<dbReference type="RefSeq" id="WP_167208431.1">
    <property type="nucleotide sequence ID" value="NZ_CP050063.1"/>
</dbReference>
<organism evidence="4 5">
    <name type="scientific">Spirosoma aureum</name>
    <dbReference type="NCBI Taxonomy" id="2692134"/>
    <lineage>
        <taxon>Bacteria</taxon>
        <taxon>Pseudomonadati</taxon>
        <taxon>Bacteroidota</taxon>
        <taxon>Cytophagia</taxon>
        <taxon>Cytophagales</taxon>
        <taxon>Cytophagaceae</taxon>
        <taxon>Spirosoma</taxon>
    </lineage>
</organism>
<evidence type="ECO:0000313" key="5">
    <source>
        <dbReference type="Proteomes" id="UP000501802"/>
    </source>
</evidence>
<accession>A0A6G9AM36</accession>
<evidence type="ECO:0000259" key="3">
    <source>
        <dbReference type="Pfam" id="PF13205"/>
    </source>
</evidence>
<dbReference type="InterPro" id="IPR032812">
    <property type="entry name" value="SbsA_Ig"/>
</dbReference>
<feature type="signal peptide" evidence="2">
    <location>
        <begin position="1"/>
        <end position="25"/>
    </location>
</feature>
<proteinExistence type="predicted"/>
<feature type="chain" id="PRO_5026334609" description="SbsA Ig-like domain-containing protein" evidence="2">
    <location>
        <begin position="26"/>
        <end position="608"/>
    </location>
</feature>
<keyword evidence="1 2" id="KW-0732">Signal</keyword>
<protein>
    <recommendedName>
        <fullName evidence="3">SbsA Ig-like domain-containing protein</fullName>
    </recommendedName>
</protein>
<dbReference type="SUPFAM" id="SSF49478">
    <property type="entry name" value="Cna protein B-type domain"/>
    <property type="match status" value="1"/>
</dbReference>
<dbReference type="Proteomes" id="UP000501802">
    <property type="component" value="Chromosome"/>
</dbReference>
<name>A0A6G9AM36_9BACT</name>
<sequence>MTLRHFIVFFLLSLPILLQNCAQVAQPPGGKKDTLSPKLVSSMPTARQLNYTGKTVELEFDEYVNVENIQQKVTVTPQDSNTFVVKALPKGLRLNFNRPLQPNTTYTINFSDGIKDITERNIAKDAKIVFSTGPVIDSLYLGGTVLDDESRLPILNFVIGLFAPTDTLPINRKRPAYYARTDSNGVYRIENVKAGQYKVYGFDDKDLNLVNNTPGERVAFRDSLVNLNRNYTDINMVAFRGSSKPRISRRERTDETLGLELSSGIASYKLRFGKMVSTTVVSTSAASTTAASTTAASTSAVSTTAASTTATTGVSTSAVSSTATSATAVPTSMSFVPSTDTLVSFLESPKMIRLFRPANRAANDTINLIIMAQDSVGNITELRERIYFSPIKSRAKDRKPLTVQVAPPASEPIDNNLDFSIKFSKPILRFSTDLIVIGPDSTKPFKFTPEELAWSNSFSQLVIKRKTNLKDTLLFRLLKGAFISVQGDTLARYNGRYKIADEDSYGLIAGRINPATVGGANKNFIVELLDDKYTVIRSSYGTTNYSFPRLKPGRYRVRLIIDANGNRRRDIGNVQKGIQPETIIYHPGAEEGGIIPLKQNFELTDIDF</sequence>
<dbReference type="InterPro" id="IPR014755">
    <property type="entry name" value="Cu-Rt/internalin_Ig-like"/>
</dbReference>
<dbReference type="Pfam" id="PF13205">
    <property type="entry name" value="Big_5"/>
    <property type="match status" value="1"/>
</dbReference>
<evidence type="ECO:0000256" key="2">
    <source>
        <dbReference type="SAM" id="SignalP"/>
    </source>
</evidence>
<dbReference type="KEGG" id="spib:G8759_12550"/>
<dbReference type="AlphaFoldDB" id="A0A6G9AM36"/>
<keyword evidence="5" id="KW-1185">Reference proteome</keyword>
<gene>
    <name evidence="4" type="ORF">G8759_12550</name>
</gene>
<dbReference type="Gene3D" id="2.60.40.1220">
    <property type="match status" value="1"/>
</dbReference>